<dbReference type="InterPro" id="IPR001647">
    <property type="entry name" value="HTH_TetR"/>
</dbReference>
<comment type="caution">
    <text evidence="7">The sequence shown here is derived from an EMBL/GenBank/DDBJ whole genome shotgun (WGS) entry which is preliminary data.</text>
</comment>
<name>A0A511XL93_9PROT</name>
<keyword evidence="3" id="KW-0804">Transcription</keyword>
<protein>
    <recommendedName>
        <fullName evidence="6">HTH tetR-type domain-containing protein</fullName>
    </recommendedName>
</protein>
<dbReference type="Proteomes" id="UP000321746">
    <property type="component" value="Unassembled WGS sequence"/>
</dbReference>
<dbReference type="EMBL" id="BJYG01000024">
    <property type="protein sequence ID" value="GEN63712.1"/>
    <property type="molecule type" value="Genomic_DNA"/>
</dbReference>
<evidence type="ECO:0000259" key="6">
    <source>
        <dbReference type="PROSITE" id="PS50977"/>
    </source>
</evidence>
<keyword evidence="1" id="KW-0805">Transcription regulation</keyword>
<accession>A0A511XL93</accession>
<organism evidence="7 8">
    <name type="scientific">Acetobacter oeni</name>
    <dbReference type="NCBI Taxonomy" id="304077"/>
    <lineage>
        <taxon>Bacteria</taxon>
        <taxon>Pseudomonadati</taxon>
        <taxon>Pseudomonadota</taxon>
        <taxon>Alphaproteobacteria</taxon>
        <taxon>Acetobacterales</taxon>
        <taxon>Acetobacteraceae</taxon>
        <taxon>Acetobacter</taxon>
    </lineage>
</organism>
<dbReference type="RefSeq" id="WP_242012019.1">
    <property type="nucleotide sequence ID" value="NZ_BJYG01000024.1"/>
</dbReference>
<keyword evidence="8" id="KW-1185">Reference proteome</keyword>
<dbReference type="Gene3D" id="1.10.357.10">
    <property type="entry name" value="Tetracycline Repressor, domain 2"/>
    <property type="match status" value="1"/>
</dbReference>
<feature type="DNA-binding region" description="H-T-H motif" evidence="4">
    <location>
        <begin position="60"/>
        <end position="79"/>
    </location>
</feature>
<dbReference type="InterPro" id="IPR009057">
    <property type="entry name" value="Homeodomain-like_sf"/>
</dbReference>
<evidence type="ECO:0000256" key="3">
    <source>
        <dbReference type="ARBA" id="ARBA00023163"/>
    </source>
</evidence>
<dbReference type="FunFam" id="1.10.10.60:FF:000141">
    <property type="entry name" value="TetR family transcriptional regulator"/>
    <property type="match status" value="1"/>
</dbReference>
<reference evidence="7 8" key="1">
    <citation type="submission" date="2019-07" db="EMBL/GenBank/DDBJ databases">
        <title>Whole genome shotgun sequence of Acetobacter oeni NBRC 105207.</title>
        <authorList>
            <person name="Hosoyama A."/>
            <person name="Uohara A."/>
            <person name="Ohji S."/>
            <person name="Ichikawa N."/>
        </authorList>
    </citation>
    <scope>NUCLEOTIDE SEQUENCE [LARGE SCALE GENOMIC DNA]</scope>
    <source>
        <strain evidence="7 8">NBRC 105207</strain>
    </source>
</reference>
<evidence type="ECO:0000256" key="4">
    <source>
        <dbReference type="PROSITE-ProRule" id="PRU00335"/>
    </source>
</evidence>
<evidence type="ECO:0000256" key="5">
    <source>
        <dbReference type="SAM" id="MobiDB-lite"/>
    </source>
</evidence>
<feature type="region of interest" description="Disordered" evidence="5">
    <location>
        <begin position="1"/>
        <end position="38"/>
    </location>
</feature>
<dbReference type="GO" id="GO:0000976">
    <property type="term" value="F:transcription cis-regulatory region binding"/>
    <property type="evidence" value="ECO:0007669"/>
    <property type="project" value="TreeGrafter"/>
</dbReference>
<dbReference type="PANTHER" id="PTHR30055">
    <property type="entry name" value="HTH-TYPE TRANSCRIPTIONAL REGULATOR RUTR"/>
    <property type="match status" value="1"/>
</dbReference>
<dbReference type="PRINTS" id="PR00455">
    <property type="entry name" value="HTHTETR"/>
</dbReference>
<evidence type="ECO:0000313" key="8">
    <source>
        <dbReference type="Proteomes" id="UP000321746"/>
    </source>
</evidence>
<dbReference type="InterPro" id="IPR050109">
    <property type="entry name" value="HTH-type_TetR-like_transc_reg"/>
</dbReference>
<dbReference type="Pfam" id="PF00440">
    <property type="entry name" value="TetR_N"/>
    <property type="match status" value="1"/>
</dbReference>
<dbReference type="AlphaFoldDB" id="A0A511XL93"/>
<dbReference type="PANTHER" id="PTHR30055:SF146">
    <property type="entry name" value="HTH-TYPE TRANSCRIPTIONAL DUAL REGULATOR CECR"/>
    <property type="match status" value="1"/>
</dbReference>
<sequence length="129" mass="14213">MKRKDSGDAETEDTEANLLKASDGKNAETASHGEDLNAKRQQILTGAGAIFAELRYEGASMSHIARRSSVSKGTLYNYFDSKAALFAAFVKQKACQELPHTFSSIRKDLPPGKLCLVCRPGYHYFHDLT</sequence>
<dbReference type="PROSITE" id="PS50977">
    <property type="entry name" value="HTH_TETR_2"/>
    <property type="match status" value="1"/>
</dbReference>
<gene>
    <name evidence="7" type="ORF">AOE01nite_19360</name>
</gene>
<keyword evidence="2 4" id="KW-0238">DNA-binding</keyword>
<evidence type="ECO:0000313" key="7">
    <source>
        <dbReference type="EMBL" id="GEN63712.1"/>
    </source>
</evidence>
<feature type="domain" description="HTH tetR-type" evidence="6">
    <location>
        <begin position="37"/>
        <end position="97"/>
    </location>
</feature>
<dbReference type="GO" id="GO:0003700">
    <property type="term" value="F:DNA-binding transcription factor activity"/>
    <property type="evidence" value="ECO:0007669"/>
    <property type="project" value="TreeGrafter"/>
</dbReference>
<dbReference type="SUPFAM" id="SSF46689">
    <property type="entry name" value="Homeodomain-like"/>
    <property type="match status" value="1"/>
</dbReference>
<feature type="compositionally biased region" description="Basic and acidic residues" evidence="5">
    <location>
        <begin position="22"/>
        <end position="38"/>
    </location>
</feature>
<evidence type="ECO:0000256" key="1">
    <source>
        <dbReference type="ARBA" id="ARBA00023015"/>
    </source>
</evidence>
<proteinExistence type="predicted"/>
<evidence type="ECO:0000256" key="2">
    <source>
        <dbReference type="ARBA" id="ARBA00023125"/>
    </source>
</evidence>